<keyword evidence="2" id="KW-1185">Reference proteome</keyword>
<dbReference type="EMBL" id="VCIZ01000035">
    <property type="protein sequence ID" value="TSP09177.1"/>
    <property type="molecule type" value="Genomic_DNA"/>
</dbReference>
<organism evidence="1 2">
    <name type="scientific">Cupriavidus campinensis</name>
    <dbReference type="NCBI Taxonomy" id="151783"/>
    <lineage>
        <taxon>Bacteria</taxon>
        <taxon>Pseudomonadati</taxon>
        <taxon>Pseudomonadota</taxon>
        <taxon>Betaproteobacteria</taxon>
        <taxon>Burkholderiales</taxon>
        <taxon>Burkholderiaceae</taxon>
        <taxon>Cupriavidus</taxon>
    </lineage>
</organism>
<gene>
    <name evidence="1" type="ORF">FGG12_28965</name>
</gene>
<protein>
    <recommendedName>
        <fullName evidence="3">TniQ family protein</fullName>
    </recommendedName>
</protein>
<dbReference type="Proteomes" id="UP000318943">
    <property type="component" value="Unassembled WGS sequence"/>
</dbReference>
<dbReference type="RefSeq" id="WP_144203616.1">
    <property type="nucleotide sequence ID" value="NZ_VCIZ01000035.1"/>
</dbReference>
<name>A0ABY3EE76_9BURK</name>
<evidence type="ECO:0008006" key="3">
    <source>
        <dbReference type="Google" id="ProtNLM"/>
    </source>
</evidence>
<evidence type="ECO:0000313" key="2">
    <source>
        <dbReference type="Proteomes" id="UP000318943"/>
    </source>
</evidence>
<comment type="caution">
    <text evidence="1">The sequence shown here is derived from an EMBL/GenBank/DDBJ whole genome shotgun (WGS) entry which is preliminary data.</text>
</comment>
<evidence type="ECO:0000313" key="1">
    <source>
        <dbReference type="EMBL" id="TSP09177.1"/>
    </source>
</evidence>
<accession>A0ABY3EE76</accession>
<proteinExistence type="predicted"/>
<reference evidence="1 2" key="1">
    <citation type="submission" date="2019-05" db="EMBL/GenBank/DDBJ databases">
        <title>Whole genome sequence analysis of Cupriavidus campinensis S14E4C strain.</title>
        <authorList>
            <person name="Abbaszade G."/>
            <person name="Szabo A."/>
            <person name="Toumi M."/>
            <person name="Toth E."/>
        </authorList>
    </citation>
    <scope>NUCLEOTIDE SEQUENCE [LARGE SCALE GENOMIC DNA]</scope>
    <source>
        <strain evidence="1 2">S14E4C</strain>
    </source>
</reference>
<sequence>MLDNQFMPAIQQAEPVPHFLHRLFMHIDKEVKAQLIQTINGHPNARRTSWVLPINLSGLAKILGTGWCGNMLMRQHSLAPLFHAFLDAKTSEDFRELVEHGKGEEAYVNAKPAMHMGFSWSAAYCPTCIRSGEAGIPIVRRTHLFSGLAVCHKHGEALIECKRSFEGVPCGRRRYPLGV</sequence>